<protein>
    <submittedName>
        <fullName evidence="2">Uncharacterized protein</fullName>
    </submittedName>
</protein>
<evidence type="ECO:0000313" key="2">
    <source>
        <dbReference type="EMBL" id="KAF9464300.1"/>
    </source>
</evidence>
<organism evidence="2 3">
    <name type="scientific">Collybia nuda</name>
    <dbReference type="NCBI Taxonomy" id="64659"/>
    <lineage>
        <taxon>Eukaryota</taxon>
        <taxon>Fungi</taxon>
        <taxon>Dikarya</taxon>
        <taxon>Basidiomycota</taxon>
        <taxon>Agaricomycotina</taxon>
        <taxon>Agaricomycetes</taxon>
        <taxon>Agaricomycetidae</taxon>
        <taxon>Agaricales</taxon>
        <taxon>Tricholomatineae</taxon>
        <taxon>Clitocybaceae</taxon>
        <taxon>Collybia</taxon>
    </lineage>
</organism>
<name>A0A9P5YAT4_9AGAR</name>
<sequence>MGMDDTRPWWSLNHSSMVGQGAAVFAVILVLVVAHRELTSRGWLATLVMKAGSWSFIIPPSNSGGSLAVLRQIQSTTRPPVGTPAVPSTDRR</sequence>
<dbReference type="AlphaFoldDB" id="A0A9P5YAT4"/>
<keyword evidence="1" id="KW-0812">Transmembrane</keyword>
<comment type="caution">
    <text evidence="2">The sequence shown here is derived from an EMBL/GenBank/DDBJ whole genome shotgun (WGS) entry which is preliminary data.</text>
</comment>
<keyword evidence="3" id="KW-1185">Reference proteome</keyword>
<evidence type="ECO:0000256" key="1">
    <source>
        <dbReference type="SAM" id="Phobius"/>
    </source>
</evidence>
<gene>
    <name evidence="2" type="ORF">BDZ94DRAFT_1256800</name>
</gene>
<proteinExistence type="predicted"/>
<evidence type="ECO:0000313" key="3">
    <source>
        <dbReference type="Proteomes" id="UP000807353"/>
    </source>
</evidence>
<dbReference type="EMBL" id="MU150255">
    <property type="protein sequence ID" value="KAF9464300.1"/>
    <property type="molecule type" value="Genomic_DNA"/>
</dbReference>
<accession>A0A9P5YAT4</accession>
<reference evidence="2" key="1">
    <citation type="submission" date="2020-11" db="EMBL/GenBank/DDBJ databases">
        <authorList>
            <consortium name="DOE Joint Genome Institute"/>
            <person name="Ahrendt S."/>
            <person name="Riley R."/>
            <person name="Andreopoulos W."/>
            <person name="Labutti K."/>
            <person name="Pangilinan J."/>
            <person name="Ruiz-Duenas F.J."/>
            <person name="Barrasa J.M."/>
            <person name="Sanchez-Garcia M."/>
            <person name="Camarero S."/>
            <person name="Miyauchi S."/>
            <person name="Serrano A."/>
            <person name="Linde D."/>
            <person name="Babiker R."/>
            <person name="Drula E."/>
            <person name="Ayuso-Fernandez I."/>
            <person name="Pacheco R."/>
            <person name="Padilla G."/>
            <person name="Ferreira P."/>
            <person name="Barriuso J."/>
            <person name="Kellner H."/>
            <person name="Castanera R."/>
            <person name="Alfaro M."/>
            <person name="Ramirez L."/>
            <person name="Pisabarro A.G."/>
            <person name="Kuo A."/>
            <person name="Tritt A."/>
            <person name="Lipzen A."/>
            <person name="He G."/>
            <person name="Yan M."/>
            <person name="Ng V."/>
            <person name="Cullen D."/>
            <person name="Martin F."/>
            <person name="Rosso M.-N."/>
            <person name="Henrissat B."/>
            <person name="Hibbett D."/>
            <person name="Martinez A.T."/>
            <person name="Grigoriev I.V."/>
        </authorList>
    </citation>
    <scope>NUCLEOTIDE SEQUENCE</scope>
    <source>
        <strain evidence="2">CBS 247.69</strain>
    </source>
</reference>
<dbReference type="Proteomes" id="UP000807353">
    <property type="component" value="Unassembled WGS sequence"/>
</dbReference>
<keyword evidence="1" id="KW-1133">Transmembrane helix</keyword>
<keyword evidence="1" id="KW-0472">Membrane</keyword>
<feature type="transmembrane region" description="Helical" evidence="1">
    <location>
        <begin position="12"/>
        <end position="34"/>
    </location>
</feature>